<feature type="compositionally biased region" description="Basic and acidic residues" evidence="1">
    <location>
        <begin position="546"/>
        <end position="555"/>
    </location>
</feature>
<name>A0A2N3QNH4_9BIFI</name>
<evidence type="ECO:0000313" key="4">
    <source>
        <dbReference type="Proteomes" id="UP000233722"/>
    </source>
</evidence>
<dbReference type="Pfam" id="PF19263">
    <property type="entry name" value="DUF5906"/>
    <property type="match status" value="1"/>
</dbReference>
<dbReference type="Proteomes" id="UP000233722">
    <property type="component" value="Unassembled WGS sequence"/>
</dbReference>
<evidence type="ECO:0000313" key="3">
    <source>
        <dbReference type="EMBL" id="PKU93174.1"/>
    </source>
</evidence>
<reference evidence="3 4" key="1">
    <citation type="submission" date="2017-10" db="EMBL/GenBank/DDBJ databases">
        <title>Bifidobacterium genomics.</title>
        <authorList>
            <person name="Lugli G.A."/>
            <person name="Milani C."/>
            <person name="Mancabelli L."/>
        </authorList>
    </citation>
    <scope>NUCLEOTIDE SEQUENCE [LARGE SCALE GENOMIC DNA]</scope>
    <source>
        <strain evidence="3 4">1747B</strain>
    </source>
</reference>
<accession>A0A2N3QNH4</accession>
<dbReference type="InterPro" id="IPR045455">
    <property type="entry name" value="NrS-1_pol-like_helicase"/>
</dbReference>
<organism evidence="3 4">
    <name type="scientific">Bifidobacterium pseudolongum subsp. globosum</name>
    <dbReference type="NCBI Taxonomy" id="1690"/>
    <lineage>
        <taxon>Bacteria</taxon>
        <taxon>Bacillati</taxon>
        <taxon>Actinomycetota</taxon>
        <taxon>Actinomycetes</taxon>
        <taxon>Bifidobacteriales</taxon>
        <taxon>Bifidobacteriaceae</taxon>
        <taxon>Bifidobacterium</taxon>
    </lineage>
</organism>
<dbReference type="AlphaFoldDB" id="A0A2N3QNH4"/>
<comment type="caution">
    <text evidence="3">The sequence shown here is derived from an EMBL/GenBank/DDBJ whole genome shotgun (WGS) entry which is preliminary data.</text>
</comment>
<gene>
    <name evidence="3" type="ORF">CQR45_1704</name>
</gene>
<dbReference type="RefSeq" id="WP_101431092.1">
    <property type="nucleotide sequence ID" value="NZ_PCHA01000037.1"/>
</dbReference>
<evidence type="ECO:0000256" key="1">
    <source>
        <dbReference type="SAM" id="MobiDB-lite"/>
    </source>
</evidence>
<feature type="region of interest" description="Disordered" evidence="1">
    <location>
        <begin position="546"/>
        <end position="580"/>
    </location>
</feature>
<sequence length="580" mass="66458">MQYDAPIEELYAEPMYRMREEGGFAALPNGINVKTANYVAQTMRQVTADEDGDFTDRNGHRISVPKGEHDKPLIHEGYAHLIWDFMHGNVLLGRSVQGRDILYVRDMDKGDMRGRFEGDRYIPFQPSTWHALNITMDYHIPKSQAQMQAAWDMQMMFECRRLRLRVIHGIRFRNAVFMRDNFDPDHFDKPISRIVKRGPEYDKFNWPYELTLDYDYSPEVSMQARKFLEFVTEPDGRTLMDGTPGDASHSADNLTRYFATPLLEEYKHLTYVLYGGGSNGKGILMQSFTMTPGLENGMCASIDSMKLLGGKQGAGGFSTDQEALKLKTALWAYDEEAADITLQQMTNLKRISTGDMLTARRIQENAVDIWPKAVFAICTNNPVITTMTPASRRRFVFVRMRDGRSPREFDELRRFRAKYGAAGFLMASCDLWLKDNERPEDSKDFWDDVTIGSADDLNQAEEWMADQIVRFGYAPPSNPYRQDMADHKNSLAKLGLVSKTKRITVEGSDKKQVKRVLIVGDETRFAPYRAAIEKQWREGGVERFVEPDKPVREDTAPADELPDVLPNLREQMGVADEEDF</sequence>
<dbReference type="EMBL" id="PCHA01000037">
    <property type="protein sequence ID" value="PKU93174.1"/>
    <property type="molecule type" value="Genomic_DNA"/>
</dbReference>
<feature type="domain" description="NrS-1 polymerase-like helicase" evidence="2">
    <location>
        <begin position="273"/>
        <end position="393"/>
    </location>
</feature>
<proteinExistence type="predicted"/>
<dbReference type="Gene3D" id="3.40.50.300">
    <property type="entry name" value="P-loop containing nucleotide triphosphate hydrolases"/>
    <property type="match status" value="1"/>
</dbReference>
<protein>
    <submittedName>
        <fullName evidence="3">DNA primase/polymerase</fullName>
    </submittedName>
</protein>
<evidence type="ECO:0000259" key="2">
    <source>
        <dbReference type="Pfam" id="PF19263"/>
    </source>
</evidence>
<dbReference type="InterPro" id="IPR027417">
    <property type="entry name" value="P-loop_NTPase"/>
</dbReference>